<evidence type="ECO:0000313" key="3">
    <source>
        <dbReference type="Proteomes" id="UP000005316"/>
    </source>
</evidence>
<evidence type="ECO:0000313" key="2">
    <source>
        <dbReference type="EMBL" id="EGQ26733.1"/>
    </source>
</evidence>
<dbReference type="InterPro" id="IPR000330">
    <property type="entry name" value="SNF2_N"/>
</dbReference>
<dbReference type="Pfam" id="PF00176">
    <property type="entry name" value="SNF2-rel_dom"/>
    <property type="match status" value="1"/>
</dbReference>
<dbReference type="AlphaFoldDB" id="F9DR44"/>
<proteinExistence type="predicted"/>
<dbReference type="GO" id="GO:0005524">
    <property type="term" value="F:ATP binding"/>
    <property type="evidence" value="ECO:0007669"/>
    <property type="project" value="InterPro"/>
</dbReference>
<dbReference type="SUPFAM" id="SSF52540">
    <property type="entry name" value="P-loop containing nucleoside triphosphate hydrolases"/>
    <property type="match status" value="2"/>
</dbReference>
<dbReference type="eggNOG" id="COG0553">
    <property type="taxonomic scope" value="Bacteria"/>
</dbReference>
<dbReference type="InterPro" id="IPR038718">
    <property type="entry name" value="SNF2-like_sf"/>
</dbReference>
<dbReference type="PROSITE" id="PS51192">
    <property type="entry name" value="HELICASE_ATP_BIND_1"/>
    <property type="match status" value="1"/>
</dbReference>
<protein>
    <submittedName>
        <fullName evidence="2">SNF2 domain protein</fullName>
    </submittedName>
</protein>
<dbReference type="PANTHER" id="PTHR10799">
    <property type="entry name" value="SNF2/RAD54 HELICASE FAMILY"/>
    <property type="match status" value="1"/>
</dbReference>
<comment type="caution">
    <text evidence="2">The sequence shown here is derived from an EMBL/GenBank/DDBJ whole genome shotgun (WGS) entry which is preliminary data.</text>
</comment>
<dbReference type="Gene3D" id="3.40.50.10810">
    <property type="entry name" value="Tandem AAA-ATPase domain"/>
    <property type="match status" value="1"/>
</dbReference>
<name>F9DR44_9BACL</name>
<evidence type="ECO:0000259" key="1">
    <source>
        <dbReference type="PROSITE" id="PS51192"/>
    </source>
</evidence>
<gene>
    <name evidence="2" type="ORF">HMPREF9372_1274</name>
</gene>
<sequence length="417" mass="47268">MITLTAIQNLLFDSFDAHKILIIAPLRVAKSTWPTEIEKWQHLKDLKYSLVVGDRKARKRAIAQQADIYIINRENVQWLIEDTSFPFDYDTVVIDELSSFKSHQSKRFKSLMKVRPKVKRMVGLTGTPSSNGLMDLWAEYRLLDMGERLGKFIGRFREVYFDPDKRNQHMVFSYKPKPGAEEAIYDKIADITISMKGTDYLTLPQLVMNEVAVQLSEKEMKTLDVMKRDLVATIEEDEITAANAAALSNKLLQMANGAVYDDNGSVIQIHDKKLDALEDVIEAANGKPVLIAYWFKHDLEKITKRFKAKQIKTSDDIKAWNKGDIPIALIHPASAGHGLNLQAGGSTLVWFGLTWSLELYQQTNARLYRQGQTDTVVIHHLISKGTMDERVMDALNKKNFTQSALIDAVKANLGVRA</sequence>
<feature type="domain" description="Helicase ATP-binding" evidence="1">
    <location>
        <begin position="1"/>
        <end position="146"/>
    </location>
</feature>
<dbReference type="EMBL" id="AFPZ01000034">
    <property type="protein sequence ID" value="EGQ26733.1"/>
    <property type="molecule type" value="Genomic_DNA"/>
</dbReference>
<dbReference type="HOGENOM" id="CLU_029251_0_0_9"/>
<dbReference type="Proteomes" id="UP000005316">
    <property type="component" value="Unassembled WGS sequence"/>
</dbReference>
<reference evidence="2 3" key="1">
    <citation type="submission" date="2011-04" db="EMBL/GenBank/DDBJ databases">
        <authorList>
            <person name="Muzny D."/>
            <person name="Qin X."/>
            <person name="Deng J."/>
            <person name="Jiang H."/>
            <person name="Liu Y."/>
            <person name="Qu J."/>
            <person name="Song X.-Z."/>
            <person name="Zhang L."/>
            <person name="Thornton R."/>
            <person name="Coyle M."/>
            <person name="Francisco L."/>
            <person name="Jackson L."/>
            <person name="Javaid M."/>
            <person name="Korchina V."/>
            <person name="Kovar C."/>
            <person name="Mata R."/>
            <person name="Mathew T."/>
            <person name="Ngo R."/>
            <person name="Nguyen L."/>
            <person name="Nguyen N."/>
            <person name="Okwuonu G."/>
            <person name="Ongeri F."/>
            <person name="Pham C."/>
            <person name="Simmons D."/>
            <person name="Wilczek-Boney K."/>
            <person name="Hale W."/>
            <person name="Jakkamsetti A."/>
            <person name="Pham P."/>
            <person name="Ruth R."/>
            <person name="San Lucas F."/>
            <person name="Warren J."/>
            <person name="Zhang J."/>
            <person name="Zhao Z."/>
            <person name="Zhou C."/>
            <person name="Zhu D."/>
            <person name="Lee S."/>
            <person name="Bess C."/>
            <person name="Blankenburg K."/>
            <person name="Forbes L."/>
            <person name="Fu Q."/>
            <person name="Gubbala S."/>
            <person name="Hirani K."/>
            <person name="Jayaseelan J.C."/>
            <person name="Lara F."/>
            <person name="Munidasa M."/>
            <person name="Palculict T."/>
            <person name="Patil S."/>
            <person name="Pu L.-L."/>
            <person name="Saada N."/>
            <person name="Tang L."/>
            <person name="Weissenberger G."/>
            <person name="Zhu Y."/>
            <person name="Hemphill L."/>
            <person name="Shang Y."/>
            <person name="Youmans B."/>
            <person name="Ayvaz T."/>
            <person name="Ross M."/>
            <person name="Santibanez J."/>
            <person name="Aqrawi P."/>
            <person name="Gross S."/>
            <person name="Joshi V."/>
            <person name="Fowler G."/>
            <person name="Nazareth L."/>
            <person name="Reid J."/>
            <person name="Worley K."/>
            <person name="Petrosino J."/>
            <person name="Highlander S."/>
            <person name="Gibbs R."/>
        </authorList>
    </citation>
    <scope>NUCLEOTIDE SEQUENCE [LARGE SCALE GENOMIC DNA]</scope>
    <source>
        <strain evidence="2 3">2681</strain>
    </source>
</reference>
<dbReference type="Gene3D" id="3.40.50.300">
    <property type="entry name" value="P-loop containing nucleotide triphosphate hydrolases"/>
    <property type="match status" value="1"/>
</dbReference>
<dbReference type="InterPro" id="IPR027417">
    <property type="entry name" value="P-loop_NTPase"/>
</dbReference>
<accession>F9DR44</accession>
<dbReference type="InterPro" id="IPR014001">
    <property type="entry name" value="Helicase_ATP-bd"/>
</dbReference>
<organism evidence="2 3">
    <name type="scientific">Sporosarcina newyorkensis 2681</name>
    <dbReference type="NCBI Taxonomy" id="1027292"/>
    <lineage>
        <taxon>Bacteria</taxon>
        <taxon>Bacillati</taxon>
        <taxon>Bacillota</taxon>
        <taxon>Bacilli</taxon>
        <taxon>Bacillales</taxon>
        <taxon>Caryophanaceae</taxon>
        <taxon>Sporosarcina</taxon>
    </lineage>
</organism>